<evidence type="ECO:0000313" key="8">
    <source>
        <dbReference type="Proteomes" id="UP000295632"/>
    </source>
</evidence>
<dbReference type="AlphaFoldDB" id="A0A4R6U0R4"/>
<dbReference type="CDD" id="cd16332">
    <property type="entry name" value="Prp-like"/>
    <property type="match status" value="1"/>
</dbReference>
<evidence type="ECO:0000256" key="6">
    <source>
        <dbReference type="ARBA" id="ARBA00044538"/>
    </source>
</evidence>
<dbReference type="GO" id="GO:0042254">
    <property type="term" value="P:ribosome biogenesis"/>
    <property type="evidence" value="ECO:0007669"/>
    <property type="project" value="UniProtKB-KW"/>
</dbReference>
<protein>
    <recommendedName>
        <fullName evidence="6">Ribosomal processing cysteine protease Prp</fullName>
    </recommendedName>
</protein>
<evidence type="ECO:0000256" key="3">
    <source>
        <dbReference type="ARBA" id="ARBA00022801"/>
    </source>
</evidence>
<dbReference type="PANTHER" id="PTHR39178:SF1">
    <property type="entry name" value="RIBOSOMAL-PROCESSING CYSTEINE PROTEASE PRP"/>
    <property type="match status" value="1"/>
</dbReference>
<evidence type="ECO:0000256" key="2">
    <source>
        <dbReference type="ARBA" id="ARBA00022670"/>
    </source>
</evidence>
<keyword evidence="1" id="KW-0690">Ribosome biogenesis</keyword>
<dbReference type="PANTHER" id="PTHR39178">
    <property type="entry name" value="HYPOTHETICAL RIBOSOME-ASSOCIATED PROTEIN"/>
    <property type="match status" value="1"/>
</dbReference>
<dbReference type="Proteomes" id="UP000295632">
    <property type="component" value="Unassembled WGS sequence"/>
</dbReference>
<reference evidence="7 8" key="1">
    <citation type="submission" date="2019-03" db="EMBL/GenBank/DDBJ databases">
        <title>Genomic Encyclopedia of Type Strains, Phase IV (KMG-IV): sequencing the most valuable type-strain genomes for metagenomic binning, comparative biology and taxonomic classification.</title>
        <authorList>
            <person name="Goeker M."/>
        </authorList>
    </citation>
    <scope>NUCLEOTIDE SEQUENCE [LARGE SCALE GENOMIC DNA]</scope>
    <source>
        <strain evidence="7 8">DSM 28697</strain>
    </source>
</reference>
<keyword evidence="8" id="KW-1185">Reference proteome</keyword>
<name>A0A4R6U0R4_9BACI</name>
<dbReference type="EMBL" id="SNYJ01000011">
    <property type="protein sequence ID" value="TDQ37969.1"/>
    <property type="molecule type" value="Genomic_DNA"/>
</dbReference>
<evidence type="ECO:0000256" key="5">
    <source>
        <dbReference type="ARBA" id="ARBA00044503"/>
    </source>
</evidence>
<dbReference type="InterPro" id="IPR007422">
    <property type="entry name" value="Peptidase_Prp"/>
</dbReference>
<keyword evidence="3" id="KW-0378">Hydrolase</keyword>
<sequence>MITIRVTRQSNVSRIQSVEISGHAESAPYGQDLVCAAVSAVAIGGINAVIELCQLRLHVEQDDKAGGYLAVTVPAHEESEQHRKAQWLLEGMLSSLRTIEAQYGEYLVYKEQH</sequence>
<comment type="caution">
    <text evidence="7">The sequence shown here is derived from an EMBL/GenBank/DDBJ whole genome shotgun (WGS) entry which is preliminary data.</text>
</comment>
<comment type="similarity">
    <text evidence="5">Belongs to the Prp family.</text>
</comment>
<keyword evidence="2" id="KW-0645">Protease</keyword>
<dbReference type="OrthoDB" id="48998at2"/>
<evidence type="ECO:0000256" key="1">
    <source>
        <dbReference type="ARBA" id="ARBA00022517"/>
    </source>
</evidence>
<keyword evidence="4" id="KW-0788">Thiol protease</keyword>
<organism evidence="7 8">
    <name type="scientific">Aureibacillus halotolerans</name>
    <dbReference type="NCBI Taxonomy" id="1508390"/>
    <lineage>
        <taxon>Bacteria</taxon>
        <taxon>Bacillati</taxon>
        <taxon>Bacillota</taxon>
        <taxon>Bacilli</taxon>
        <taxon>Bacillales</taxon>
        <taxon>Bacillaceae</taxon>
        <taxon>Aureibacillus</taxon>
    </lineage>
</organism>
<proteinExistence type="inferred from homology"/>
<evidence type="ECO:0000313" key="7">
    <source>
        <dbReference type="EMBL" id="TDQ37969.1"/>
    </source>
</evidence>
<dbReference type="SUPFAM" id="SSF118010">
    <property type="entry name" value="TM1457-like"/>
    <property type="match status" value="1"/>
</dbReference>
<dbReference type="RefSeq" id="WP_133581019.1">
    <property type="nucleotide sequence ID" value="NZ_SNYJ01000011.1"/>
</dbReference>
<dbReference type="InterPro" id="IPR036764">
    <property type="entry name" value="Peptidase_Prp_sf"/>
</dbReference>
<dbReference type="GO" id="GO:0006508">
    <property type="term" value="P:proteolysis"/>
    <property type="evidence" value="ECO:0007669"/>
    <property type="project" value="UniProtKB-KW"/>
</dbReference>
<accession>A0A4R6U0R4</accession>
<dbReference type="Pfam" id="PF04327">
    <property type="entry name" value="Peptidase_Prp"/>
    <property type="match status" value="1"/>
</dbReference>
<dbReference type="GO" id="GO:0008234">
    <property type="term" value="F:cysteine-type peptidase activity"/>
    <property type="evidence" value="ECO:0007669"/>
    <property type="project" value="UniProtKB-KW"/>
</dbReference>
<dbReference type="Gene3D" id="3.30.70.1490">
    <property type="entry name" value="Cysteine protease Prp"/>
    <property type="match status" value="1"/>
</dbReference>
<evidence type="ECO:0000256" key="4">
    <source>
        <dbReference type="ARBA" id="ARBA00022807"/>
    </source>
</evidence>
<gene>
    <name evidence="7" type="ORF">EV213_11148</name>
</gene>